<dbReference type="EMBL" id="CP126114">
    <property type="protein sequence ID" value="WHY84411.1"/>
    <property type="molecule type" value="Genomic_DNA"/>
</dbReference>
<reference evidence="1" key="1">
    <citation type="submission" date="2023-05" db="EMBL/GenBank/DDBJ databases">
        <title>Comparative genomics of Bacillaceae isolates and their secondary metabolite potential.</title>
        <authorList>
            <person name="Song L."/>
            <person name="Nielsen L.J."/>
            <person name="Mohite O."/>
            <person name="Xu X."/>
            <person name="Weber T."/>
            <person name="Kovacs A.T."/>
        </authorList>
    </citation>
    <scope>NUCLEOTIDE SEQUENCE</scope>
    <source>
        <strain evidence="1">XLM17</strain>
    </source>
</reference>
<proteinExistence type="predicted"/>
<keyword evidence="2" id="KW-1185">Reference proteome</keyword>
<protein>
    <submittedName>
        <fullName evidence="1">Uncharacterized protein</fullName>
    </submittedName>
</protein>
<evidence type="ECO:0000313" key="2">
    <source>
        <dbReference type="Proteomes" id="UP001178288"/>
    </source>
</evidence>
<accession>A0AA95MNN2</accession>
<dbReference type="AlphaFoldDB" id="A0AA95MNN2"/>
<gene>
    <name evidence="1" type="ORF">QNH39_17315</name>
</gene>
<dbReference type="RefSeq" id="WP_066089191.1">
    <property type="nucleotide sequence ID" value="NZ_CP126114.1"/>
</dbReference>
<sequence>MNKPLANKEKLLTMLTGIYDQLEELESVLEASFSEQRVHLNMEEQGKLIVPIQKLAFMEKALKKIDPIYNEEIPDFNPNQLSKTLKLELGY</sequence>
<name>A0AA95MNN2_9BACI</name>
<evidence type="ECO:0000313" key="1">
    <source>
        <dbReference type="EMBL" id="WHY84411.1"/>
    </source>
</evidence>
<dbReference type="Proteomes" id="UP001178288">
    <property type="component" value="Chromosome"/>
</dbReference>
<dbReference type="KEGG" id="nnv:QNH39_17315"/>
<organism evidence="1 2">
    <name type="scientific">Neobacillus novalis</name>
    <dbReference type="NCBI Taxonomy" id="220687"/>
    <lineage>
        <taxon>Bacteria</taxon>
        <taxon>Bacillati</taxon>
        <taxon>Bacillota</taxon>
        <taxon>Bacilli</taxon>
        <taxon>Bacillales</taxon>
        <taxon>Bacillaceae</taxon>
        <taxon>Neobacillus</taxon>
    </lineage>
</organism>